<feature type="transmembrane region" description="Helical" evidence="1">
    <location>
        <begin position="7"/>
        <end position="24"/>
    </location>
</feature>
<evidence type="ECO:0000313" key="3">
    <source>
        <dbReference type="Proteomes" id="UP000221165"/>
    </source>
</evidence>
<feature type="transmembrane region" description="Helical" evidence="1">
    <location>
        <begin position="30"/>
        <end position="48"/>
    </location>
</feature>
<keyword evidence="1" id="KW-0812">Transmembrane</keyword>
<gene>
    <name evidence="2" type="ORF">CSUI_006830</name>
</gene>
<accession>A0A2C6KT17</accession>
<dbReference type="VEuPathDB" id="ToxoDB:CSUI_006830"/>
<proteinExistence type="predicted"/>
<reference evidence="2 3" key="1">
    <citation type="journal article" date="2017" name="Int. J. Parasitol.">
        <title>The genome of the protozoan parasite Cystoisospora suis and a reverse vaccinology approach to identify vaccine candidates.</title>
        <authorList>
            <person name="Palmieri N."/>
            <person name="Shrestha A."/>
            <person name="Ruttkowski B."/>
            <person name="Beck T."/>
            <person name="Vogl C."/>
            <person name="Tomley F."/>
            <person name="Blake D.P."/>
            <person name="Joachim A."/>
        </authorList>
    </citation>
    <scope>NUCLEOTIDE SEQUENCE [LARGE SCALE GENOMIC DNA]</scope>
    <source>
        <strain evidence="2 3">Wien I</strain>
    </source>
</reference>
<dbReference type="RefSeq" id="XP_067921045.1">
    <property type="nucleotide sequence ID" value="XM_068066981.1"/>
</dbReference>
<evidence type="ECO:0000256" key="1">
    <source>
        <dbReference type="SAM" id="Phobius"/>
    </source>
</evidence>
<keyword evidence="3" id="KW-1185">Reference proteome</keyword>
<dbReference type="AlphaFoldDB" id="A0A2C6KT17"/>
<dbReference type="GeneID" id="94430192"/>
<keyword evidence="1" id="KW-0472">Membrane</keyword>
<keyword evidence="1" id="KW-1133">Transmembrane helix</keyword>
<sequence length="49" mass="5673">RSLMERMIGNIFWLTPSFVHSSFFSDESSFSLFLCVSLSLVLFFSCRIS</sequence>
<protein>
    <submittedName>
        <fullName evidence="2">Uncharacterized protein</fullName>
    </submittedName>
</protein>
<feature type="non-terminal residue" evidence="2">
    <location>
        <position position="1"/>
    </location>
</feature>
<comment type="caution">
    <text evidence="2">The sequence shown here is derived from an EMBL/GenBank/DDBJ whole genome shotgun (WGS) entry which is preliminary data.</text>
</comment>
<dbReference type="EMBL" id="MIGC01003509">
    <property type="protein sequence ID" value="PHJ19343.1"/>
    <property type="molecule type" value="Genomic_DNA"/>
</dbReference>
<organism evidence="2 3">
    <name type="scientific">Cystoisospora suis</name>
    <dbReference type="NCBI Taxonomy" id="483139"/>
    <lineage>
        <taxon>Eukaryota</taxon>
        <taxon>Sar</taxon>
        <taxon>Alveolata</taxon>
        <taxon>Apicomplexa</taxon>
        <taxon>Conoidasida</taxon>
        <taxon>Coccidia</taxon>
        <taxon>Eucoccidiorida</taxon>
        <taxon>Eimeriorina</taxon>
        <taxon>Sarcocystidae</taxon>
        <taxon>Cystoisospora</taxon>
    </lineage>
</organism>
<evidence type="ECO:0000313" key="2">
    <source>
        <dbReference type="EMBL" id="PHJ19343.1"/>
    </source>
</evidence>
<name>A0A2C6KT17_9APIC</name>
<dbReference type="Proteomes" id="UP000221165">
    <property type="component" value="Unassembled WGS sequence"/>
</dbReference>